<keyword evidence="6" id="KW-1185">Reference proteome</keyword>
<dbReference type="PROSITE" id="PS50096">
    <property type="entry name" value="IQ"/>
    <property type="match status" value="1"/>
</dbReference>
<evidence type="ECO:0000256" key="2">
    <source>
        <dbReference type="SAM" id="Coils"/>
    </source>
</evidence>
<dbReference type="InterPro" id="IPR040400">
    <property type="entry name" value="BAG5/6/7/8"/>
</dbReference>
<feature type="compositionally biased region" description="Basic and acidic residues" evidence="3">
    <location>
        <begin position="316"/>
        <end position="330"/>
    </location>
</feature>
<feature type="region of interest" description="Disordered" evidence="3">
    <location>
        <begin position="392"/>
        <end position="411"/>
    </location>
</feature>
<dbReference type="PANTHER" id="PTHR33322">
    <property type="entry name" value="BAG DOMAIN CONTAINING PROTEIN, EXPRESSED"/>
    <property type="match status" value="1"/>
</dbReference>
<evidence type="ECO:0000313" key="5">
    <source>
        <dbReference type="EMBL" id="KAG1370162.1"/>
    </source>
</evidence>
<dbReference type="SUPFAM" id="SSF63491">
    <property type="entry name" value="BAG domain"/>
    <property type="match status" value="1"/>
</dbReference>
<feature type="coiled-coil region" evidence="2">
    <location>
        <begin position="89"/>
        <end position="116"/>
    </location>
</feature>
<dbReference type="InterPro" id="IPR036533">
    <property type="entry name" value="BAG_dom_sf"/>
</dbReference>
<feature type="compositionally biased region" description="Basic residues" evidence="3">
    <location>
        <begin position="392"/>
        <end position="403"/>
    </location>
</feature>
<dbReference type="Proteomes" id="UP000797356">
    <property type="component" value="Chromosome 15"/>
</dbReference>
<feature type="region of interest" description="Disordered" evidence="3">
    <location>
        <begin position="171"/>
        <end position="343"/>
    </location>
</feature>
<proteinExistence type="predicted"/>
<dbReference type="OrthoDB" id="696633at2759"/>
<dbReference type="SMART" id="SM00015">
    <property type="entry name" value="IQ"/>
    <property type="match status" value="1"/>
</dbReference>
<comment type="caution">
    <text evidence="5">The sequence shown here is derived from an EMBL/GenBank/DDBJ whole genome shotgun (WGS) entry which is preliminary data.</text>
</comment>
<feature type="compositionally biased region" description="Acidic residues" evidence="3">
    <location>
        <begin position="296"/>
        <end position="305"/>
    </location>
</feature>
<dbReference type="GO" id="GO:0051087">
    <property type="term" value="F:protein-folding chaperone binding"/>
    <property type="evidence" value="ECO:0007669"/>
    <property type="project" value="InterPro"/>
</dbReference>
<feature type="compositionally biased region" description="Acidic residues" evidence="3">
    <location>
        <begin position="229"/>
        <end position="239"/>
    </location>
</feature>
<dbReference type="AlphaFoldDB" id="A0A8K0NDA3"/>
<sequence>MESPFFASRRNPTRHGYVPQPRPRPPAVKPRVVSIPVRFVRSEEEEKTAKKPAAAAAARQPAEVDRAGAAVKVQKVFRGFLVRKNVRVVHKVAAEVDEIERKIRAEEEVVRRDEKARLRVNEMLMALLLRLDSVRGVRDYRKKVIRKVISLQDALDSIAAARDEKEIGGETLGAEIGAPAETQESPAVAEEHRIDEEAVPQECGDGISEVRDASAKDLETGDVQKEEAKVEEDESVEETLEAKDEAPDSKDLAEGSVTIESKSVEEGNIGDPMEETGGNSAADTAPPGTGGKTEEEVVEESELKEEGEGAILDPMEQERAPEMGAEERSTTWDQMQGVVESPGVKEVMERVMTENESLKRLVAELCERSAQQCRLMGGLVERVEHLERRMEKRRRKNMKRRHAENKYNLCS</sequence>
<dbReference type="InterPro" id="IPR003103">
    <property type="entry name" value="BAG_domain"/>
</dbReference>
<dbReference type="GO" id="GO:0006457">
    <property type="term" value="P:protein folding"/>
    <property type="evidence" value="ECO:0007669"/>
    <property type="project" value="TreeGrafter"/>
</dbReference>
<feature type="compositionally biased region" description="Basic and acidic residues" evidence="3">
    <location>
        <begin position="208"/>
        <end position="228"/>
    </location>
</feature>
<name>A0A8K0NDA3_COCNU</name>
<organism evidence="5 6">
    <name type="scientific">Cocos nucifera</name>
    <name type="common">Coconut palm</name>
    <dbReference type="NCBI Taxonomy" id="13894"/>
    <lineage>
        <taxon>Eukaryota</taxon>
        <taxon>Viridiplantae</taxon>
        <taxon>Streptophyta</taxon>
        <taxon>Embryophyta</taxon>
        <taxon>Tracheophyta</taxon>
        <taxon>Spermatophyta</taxon>
        <taxon>Magnoliopsida</taxon>
        <taxon>Liliopsida</taxon>
        <taxon>Arecaceae</taxon>
        <taxon>Arecoideae</taxon>
        <taxon>Cocoseae</taxon>
        <taxon>Attaleinae</taxon>
        <taxon>Cocos</taxon>
    </lineage>
</organism>
<accession>A0A8K0NDA3</accession>
<evidence type="ECO:0000313" key="6">
    <source>
        <dbReference type="Proteomes" id="UP000797356"/>
    </source>
</evidence>
<protein>
    <submittedName>
        <fullName evidence="5">Calponin domain-containing protein</fullName>
    </submittedName>
</protein>
<gene>
    <name evidence="5" type="ORF">COCNU_15G005280</name>
</gene>
<reference evidence="5" key="1">
    <citation type="journal article" date="2017" name="Gigascience">
        <title>The genome draft of coconut (Cocos nucifera).</title>
        <authorList>
            <person name="Xiao Y."/>
            <person name="Xu P."/>
            <person name="Fan H."/>
            <person name="Baudouin L."/>
            <person name="Xia W."/>
            <person name="Bocs S."/>
            <person name="Xu J."/>
            <person name="Li Q."/>
            <person name="Guo A."/>
            <person name="Zhou L."/>
            <person name="Li J."/>
            <person name="Wu Y."/>
            <person name="Ma Z."/>
            <person name="Armero A."/>
            <person name="Issali A.E."/>
            <person name="Liu N."/>
            <person name="Peng M."/>
            <person name="Yang Y."/>
        </authorList>
    </citation>
    <scope>NUCLEOTIDE SEQUENCE</scope>
    <source>
        <tissue evidence="5">Spear leaf of Hainan Tall coconut</tissue>
    </source>
</reference>
<feature type="domain" description="BAG" evidence="4">
    <location>
        <begin position="88"/>
        <end position="159"/>
    </location>
</feature>
<feature type="region of interest" description="Disordered" evidence="3">
    <location>
        <begin position="1"/>
        <end position="28"/>
    </location>
</feature>
<evidence type="ECO:0000259" key="4">
    <source>
        <dbReference type="PROSITE" id="PS51035"/>
    </source>
</evidence>
<evidence type="ECO:0000256" key="3">
    <source>
        <dbReference type="SAM" id="MobiDB-lite"/>
    </source>
</evidence>
<dbReference type="Pfam" id="PF00612">
    <property type="entry name" value="IQ"/>
    <property type="match status" value="1"/>
</dbReference>
<feature type="compositionally biased region" description="Basic and acidic residues" evidence="3">
    <location>
        <begin position="240"/>
        <end position="253"/>
    </location>
</feature>
<dbReference type="EMBL" id="CM017886">
    <property type="protein sequence ID" value="KAG1370162.1"/>
    <property type="molecule type" value="Genomic_DNA"/>
</dbReference>
<dbReference type="Pfam" id="PF02179">
    <property type="entry name" value="BAG"/>
    <property type="match status" value="1"/>
</dbReference>
<dbReference type="InterPro" id="IPR000048">
    <property type="entry name" value="IQ_motif_EF-hand-BS"/>
</dbReference>
<dbReference type="SMART" id="SM00264">
    <property type="entry name" value="BAG"/>
    <property type="match status" value="1"/>
</dbReference>
<dbReference type="PROSITE" id="PS51035">
    <property type="entry name" value="BAG"/>
    <property type="match status" value="1"/>
</dbReference>
<dbReference type="Gene3D" id="1.20.58.120">
    <property type="entry name" value="BAG domain"/>
    <property type="match status" value="1"/>
</dbReference>
<evidence type="ECO:0000256" key="1">
    <source>
        <dbReference type="ARBA" id="ARBA00023186"/>
    </source>
</evidence>
<reference evidence="5" key="2">
    <citation type="submission" date="2019-07" db="EMBL/GenBank/DDBJ databases">
        <authorList>
            <person name="Yang Y."/>
            <person name="Bocs S."/>
            <person name="Baudouin L."/>
        </authorList>
    </citation>
    <scope>NUCLEOTIDE SEQUENCE</scope>
    <source>
        <tissue evidence="5">Spear leaf of Hainan Tall coconut</tissue>
    </source>
</reference>
<dbReference type="PANTHER" id="PTHR33322:SF4">
    <property type="entry name" value="BAG DOMAIN CONTAINING PROTEIN, EXPRESSED"/>
    <property type="match status" value="1"/>
</dbReference>
<keyword evidence="1" id="KW-0143">Chaperone</keyword>
<dbReference type="GO" id="GO:0009506">
    <property type="term" value="C:plasmodesma"/>
    <property type="evidence" value="ECO:0007669"/>
    <property type="project" value="TreeGrafter"/>
</dbReference>
<keyword evidence="2" id="KW-0175">Coiled coil</keyword>